<dbReference type="RefSeq" id="WP_386763883.1">
    <property type="nucleotide sequence ID" value="NZ_JBHSTI010000002.1"/>
</dbReference>
<protein>
    <submittedName>
        <fullName evidence="2">Uncharacterized protein</fullName>
    </submittedName>
</protein>
<comment type="caution">
    <text evidence="2">The sequence shown here is derived from an EMBL/GenBank/DDBJ whole genome shotgun (WGS) entry which is preliminary data.</text>
</comment>
<sequence>MSTTRAHRLRMPAAVAAASCVAALAAPASAAAPTAVAVRTSAYIPGTSCPAFPATSYWHTDISRLKVHPRSAQWMSHMSPTRNLHADFGPSFGEQPVPYGIPITVVNGAPRVKVTFGYADESDKVLYPLSSSTKIEGGLTATGDRHAIVVDAATCTLFETWDTHRRASGWYAGSGAVWSLRSNLLRPVGWTSADAAGLPILPGLLRYDEVARGKVDHAIRFTTNITDKRWLWPARHQAGSVNSIYYPPMGARFRLKASYDISGYPAQARVVLTAMKKYGLVLADNGSPWYFQGTSDTRWTSDLVSALGRVPARAFEAVDVLPMRVNTDSGAAKQL</sequence>
<dbReference type="Proteomes" id="UP001596138">
    <property type="component" value="Unassembled WGS sequence"/>
</dbReference>
<reference evidence="3" key="1">
    <citation type="journal article" date="2019" name="Int. J. Syst. Evol. Microbiol.">
        <title>The Global Catalogue of Microorganisms (GCM) 10K type strain sequencing project: providing services to taxonomists for standard genome sequencing and annotation.</title>
        <authorList>
            <consortium name="The Broad Institute Genomics Platform"/>
            <consortium name="The Broad Institute Genome Sequencing Center for Infectious Disease"/>
            <person name="Wu L."/>
            <person name="Ma J."/>
        </authorList>
    </citation>
    <scope>NUCLEOTIDE SEQUENCE [LARGE SCALE GENOMIC DNA]</scope>
    <source>
        <strain evidence="3">CGMCC 4.7317</strain>
    </source>
</reference>
<proteinExistence type="predicted"/>
<evidence type="ECO:0000313" key="3">
    <source>
        <dbReference type="Proteomes" id="UP001596138"/>
    </source>
</evidence>
<dbReference type="EMBL" id="JBHSTI010000002">
    <property type="protein sequence ID" value="MFC6236850.1"/>
    <property type="molecule type" value="Genomic_DNA"/>
</dbReference>
<evidence type="ECO:0000313" key="2">
    <source>
        <dbReference type="EMBL" id="MFC6236850.1"/>
    </source>
</evidence>
<feature type="chain" id="PRO_5047225980" evidence="1">
    <location>
        <begin position="31"/>
        <end position="335"/>
    </location>
</feature>
<gene>
    <name evidence="2" type="ORF">ACFQGU_03100</name>
</gene>
<organism evidence="2 3">
    <name type="scientific">Longivirga aurantiaca</name>
    <dbReference type="NCBI Taxonomy" id="1837743"/>
    <lineage>
        <taxon>Bacteria</taxon>
        <taxon>Bacillati</taxon>
        <taxon>Actinomycetota</taxon>
        <taxon>Actinomycetes</taxon>
        <taxon>Sporichthyales</taxon>
        <taxon>Sporichthyaceae</taxon>
        <taxon>Longivirga</taxon>
    </lineage>
</organism>
<dbReference type="InterPro" id="IPR006311">
    <property type="entry name" value="TAT_signal"/>
</dbReference>
<keyword evidence="3" id="KW-1185">Reference proteome</keyword>
<evidence type="ECO:0000256" key="1">
    <source>
        <dbReference type="SAM" id="SignalP"/>
    </source>
</evidence>
<feature type="signal peptide" evidence="1">
    <location>
        <begin position="1"/>
        <end position="30"/>
    </location>
</feature>
<dbReference type="PROSITE" id="PS51318">
    <property type="entry name" value="TAT"/>
    <property type="match status" value="1"/>
</dbReference>
<accession>A0ABW1SXR7</accession>
<keyword evidence="1" id="KW-0732">Signal</keyword>
<name>A0ABW1SXR7_9ACTN</name>